<feature type="repeat" description="Pumilio" evidence="2">
    <location>
        <begin position="578"/>
        <end position="613"/>
    </location>
</feature>
<dbReference type="InterPro" id="IPR001313">
    <property type="entry name" value="Pumilio_RNA-bd_rpt"/>
</dbReference>
<dbReference type="FunCoup" id="A0A409W2E7">
    <property type="interactions" value="194"/>
</dbReference>
<dbReference type="PROSITE" id="PS50302">
    <property type="entry name" value="PUM"/>
    <property type="match status" value="7"/>
</dbReference>
<evidence type="ECO:0000259" key="4">
    <source>
        <dbReference type="PROSITE" id="PS50303"/>
    </source>
</evidence>
<sequence>MDNIISPTDNQPSTDERKKSPPAFLDLADSAARLGSNMPDMSARVELKRLEHERQRLIQRKHFEDQMRALEHKQAQELLNIPYDSNGNGNIQHLAVSAPTTPPRLNAQLAVGNVADKRKSVTYAPSVNLSPELATGPIVNGHTFGAKSMPASRRTSASSHDEELAVQIQGLSIGNDRSTRASPVPAPVSASILLRGNGRYGDDEGARYVSTYNAGMMLDEQLDKEMHNAMRNLPTSDDDKYSNAYPNKISVASAALDLAHISQTSPRAHFTNRALEKDKSSEWPQFNGNRLPEGPVLRNDRRTVTNPNVTLSTPESNLLGSVASASSTPLLQQQPTTGQTPNSRRGSPHNSLLDSLSATTRSVPATPLGLPSNAAHLMKAPGTPQEVHVANGRISAASVRQTTDAPANPLDLQPSLSRLPSGTYDSNSVTFNSVQSTARDDYDTIYGNNGGMDNPRFNAYGFEAVGRANSTSSGPAPPSNVANPSGHGNGYPTPHGSRYGLGMPGRGNTGPDSKMNGLHGPKHKRGDADREFNRFAGTRLEDLQGEIPALCKDQHGCRYLQKKLEEGVPEHRDLIFRETFGHFADLMTDPFGNYLCQKLLEYSTDEQRTAICESVAQDLVNISLNMHGKFSKCRLYSFKLTHEQQTDQRYNAQIHSIIVALSLHVVVLIKDLNGNHVIQKCLNKLGPEDNQFIYNAVAANCVEVATHRHGCCVLQRCIDHASEMQRVQLVNEITYNALTLVQDPYGNYVVQYILDLNDNRFSDAVIRQFAGNICALSVQKFSSNVIEKCIRVAEHNTRKMIIEELLNRSRLEKLLRDSYGNYCVQTALDYAEPGQRALLVDGIRPVLPLIRNTPYGKRIQNKLQREQMDHFGGFPPQQALGHMALNSQAVGANGGRHMHQPLAANPLAEMYGSSGGLYPMHGQGSFGQSHINAQMHGLQPQSIDGYVLQGNSSHNQTLPPQHGSSYPAASFANFGGAVNGALNDPYQRPAFGYGM</sequence>
<proteinExistence type="predicted"/>
<dbReference type="InParanoid" id="A0A409W2E7"/>
<dbReference type="GO" id="GO:0005737">
    <property type="term" value="C:cytoplasm"/>
    <property type="evidence" value="ECO:0007669"/>
    <property type="project" value="TreeGrafter"/>
</dbReference>
<feature type="compositionally biased region" description="Polar residues" evidence="3">
    <location>
        <begin position="1"/>
        <end position="13"/>
    </location>
</feature>
<dbReference type="AlphaFoldDB" id="A0A409W2E7"/>
<dbReference type="Proteomes" id="UP000284706">
    <property type="component" value="Unassembled WGS sequence"/>
</dbReference>
<organism evidence="5 6">
    <name type="scientific">Gymnopilus dilepis</name>
    <dbReference type="NCBI Taxonomy" id="231916"/>
    <lineage>
        <taxon>Eukaryota</taxon>
        <taxon>Fungi</taxon>
        <taxon>Dikarya</taxon>
        <taxon>Basidiomycota</taxon>
        <taxon>Agaricomycotina</taxon>
        <taxon>Agaricomycetes</taxon>
        <taxon>Agaricomycetidae</taxon>
        <taxon>Agaricales</taxon>
        <taxon>Agaricineae</taxon>
        <taxon>Hymenogastraceae</taxon>
        <taxon>Gymnopilus</taxon>
    </lineage>
</organism>
<dbReference type="Gene3D" id="1.25.10.10">
    <property type="entry name" value="Leucine-rich Repeat Variant"/>
    <property type="match status" value="1"/>
</dbReference>
<evidence type="ECO:0000313" key="5">
    <source>
        <dbReference type="EMBL" id="PPQ72677.1"/>
    </source>
</evidence>
<feature type="compositionally biased region" description="Polar residues" evidence="3">
    <location>
        <begin position="304"/>
        <end position="327"/>
    </location>
</feature>
<name>A0A409W2E7_9AGAR</name>
<protein>
    <recommendedName>
        <fullName evidence="4">PUM-HD domain-containing protein</fullName>
    </recommendedName>
</protein>
<reference evidence="5 6" key="1">
    <citation type="journal article" date="2018" name="Evol. Lett.">
        <title>Horizontal gene cluster transfer increased hallucinogenic mushroom diversity.</title>
        <authorList>
            <person name="Reynolds H.T."/>
            <person name="Vijayakumar V."/>
            <person name="Gluck-Thaler E."/>
            <person name="Korotkin H.B."/>
            <person name="Matheny P.B."/>
            <person name="Slot J.C."/>
        </authorList>
    </citation>
    <scope>NUCLEOTIDE SEQUENCE [LARGE SCALE GENOMIC DNA]</scope>
    <source>
        <strain evidence="5 6">SRW20</strain>
    </source>
</reference>
<dbReference type="CDD" id="cd07920">
    <property type="entry name" value="Pumilio"/>
    <property type="match status" value="1"/>
</dbReference>
<feature type="repeat" description="Pumilio" evidence="2">
    <location>
        <begin position="804"/>
        <end position="841"/>
    </location>
</feature>
<dbReference type="InterPro" id="IPR033712">
    <property type="entry name" value="Pumilio_RNA-bd"/>
</dbReference>
<dbReference type="GO" id="GO:0010608">
    <property type="term" value="P:post-transcriptional regulation of gene expression"/>
    <property type="evidence" value="ECO:0007669"/>
    <property type="project" value="TreeGrafter"/>
</dbReference>
<feature type="region of interest" description="Disordered" evidence="3">
    <location>
        <begin position="269"/>
        <end position="354"/>
    </location>
</feature>
<comment type="caution">
    <text evidence="5">The sequence shown here is derived from an EMBL/GenBank/DDBJ whole genome shotgun (WGS) entry which is preliminary data.</text>
</comment>
<gene>
    <name evidence="5" type="ORF">CVT26_002893</name>
</gene>
<feature type="repeat" description="Pumilio" evidence="2">
    <location>
        <begin position="542"/>
        <end position="577"/>
    </location>
</feature>
<accession>A0A409W2E7</accession>
<feature type="compositionally biased region" description="Low complexity" evidence="3">
    <location>
        <begin position="328"/>
        <end position="341"/>
    </location>
</feature>
<dbReference type="SUPFAM" id="SSF48371">
    <property type="entry name" value="ARM repeat"/>
    <property type="match status" value="1"/>
</dbReference>
<feature type="domain" description="PUM-HD" evidence="4">
    <location>
        <begin position="521"/>
        <end position="867"/>
    </location>
</feature>
<dbReference type="PANTHER" id="PTHR12537">
    <property type="entry name" value="RNA BINDING PROTEIN PUMILIO-RELATED"/>
    <property type="match status" value="1"/>
</dbReference>
<feature type="region of interest" description="Disordered" evidence="3">
    <location>
        <begin position="1"/>
        <end position="21"/>
    </location>
</feature>
<feature type="compositionally biased region" description="Polar residues" evidence="3">
    <location>
        <begin position="342"/>
        <end position="354"/>
    </location>
</feature>
<dbReference type="PANTHER" id="PTHR12537:SF13">
    <property type="entry name" value="PUMILIO HOMOLOGY DOMAIN FAMILY MEMBER 4"/>
    <property type="match status" value="1"/>
</dbReference>
<evidence type="ECO:0000313" key="6">
    <source>
        <dbReference type="Proteomes" id="UP000284706"/>
    </source>
</evidence>
<dbReference type="STRING" id="231916.A0A409W2E7"/>
<evidence type="ECO:0000256" key="2">
    <source>
        <dbReference type="PROSITE-ProRule" id="PRU00317"/>
    </source>
</evidence>
<feature type="repeat" description="Pumilio" evidence="2">
    <location>
        <begin position="768"/>
        <end position="803"/>
    </location>
</feature>
<dbReference type="EMBL" id="NHYE01005445">
    <property type="protein sequence ID" value="PPQ72677.1"/>
    <property type="molecule type" value="Genomic_DNA"/>
</dbReference>
<dbReference type="InterPro" id="IPR016024">
    <property type="entry name" value="ARM-type_fold"/>
</dbReference>
<feature type="repeat" description="Pumilio" evidence="2">
    <location>
        <begin position="732"/>
        <end position="767"/>
    </location>
</feature>
<dbReference type="Pfam" id="PF00806">
    <property type="entry name" value="PUF"/>
    <property type="match status" value="7"/>
</dbReference>
<keyword evidence="1" id="KW-0677">Repeat</keyword>
<dbReference type="SMART" id="SM00025">
    <property type="entry name" value="Pumilio"/>
    <property type="match status" value="7"/>
</dbReference>
<dbReference type="FunFam" id="1.25.10.10:FF:000237">
    <property type="entry name" value="Pumilio homolog 9"/>
    <property type="match status" value="1"/>
</dbReference>
<feature type="repeat" description="Pumilio" evidence="2">
    <location>
        <begin position="696"/>
        <end position="731"/>
    </location>
</feature>
<dbReference type="PROSITE" id="PS50303">
    <property type="entry name" value="PUM_HD"/>
    <property type="match status" value="1"/>
</dbReference>
<dbReference type="GO" id="GO:0003729">
    <property type="term" value="F:mRNA binding"/>
    <property type="evidence" value="ECO:0007669"/>
    <property type="project" value="TreeGrafter"/>
</dbReference>
<evidence type="ECO:0000256" key="3">
    <source>
        <dbReference type="SAM" id="MobiDB-lite"/>
    </source>
</evidence>
<dbReference type="InterPro" id="IPR011989">
    <property type="entry name" value="ARM-like"/>
</dbReference>
<dbReference type="OrthoDB" id="668540at2759"/>
<feature type="region of interest" description="Disordered" evidence="3">
    <location>
        <begin position="468"/>
        <end position="528"/>
    </location>
</feature>
<keyword evidence="6" id="KW-1185">Reference proteome</keyword>
<feature type="repeat" description="Pumilio" evidence="2">
    <location>
        <begin position="660"/>
        <end position="695"/>
    </location>
</feature>
<dbReference type="InterPro" id="IPR033133">
    <property type="entry name" value="PUM-HD"/>
</dbReference>
<evidence type="ECO:0000256" key="1">
    <source>
        <dbReference type="ARBA" id="ARBA00022737"/>
    </source>
</evidence>